<dbReference type="NCBIfam" id="TIGR03013">
    <property type="entry name" value="EpsB_2"/>
    <property type="match status" value="1"/>
</dbReference>
<gene>
    <name evidence="9" type="ORF">SAOR_07575</name>
</gene>
<feature type="transmembrane region" description="Helical" evidence="7">
    <location>
        <begin position="52"/>
        <end position="73"/>
    </location>
</feature>
<feature type="transmembrane region" description="Helical" evidence="7">
    <location>
        <begin position="12"/>
        <end position="32"/>
    </location>
</feature>
<evidence type="ECO:0000256" key="6">
    <source>
        <dbReference type="ARBA" id="ARBA00023136"/>
    </source>
</evidence>
<evidence type="ECO:0000313" key="9">
    <source>
        <dbReference type="EMBL" id="ROO27692.1"/>
    </source>
</evidence>
<sequence length="468" mass="53064">MNTLRIFNHHIHIKFVILGIVHFALAAASVYAATEIRYVGDDAAMMRDYAVLMWRAVFFAVVVVACLSAMGVYRPQRQNRHVPVLVRVVAAMVMASLVAAFAFYVLPGLFLGRGILFMALVLSLIGLSIVQLGFYALIDQRSAPWRVLFYGAGHNAAETLAYMRRRSDHSLFNLVGCILAPGETPQVDSQLVLHADCSLAEYARRHRIDEIVVTMDDRRHQFPSDDLIDCRIAGVNIVDTLTFYERQTGKVKTELLQPSWIIFSHGFRRSFAQDAVKRLLDLAVASVLLAIVWPIMLATAIAILVEDGLRQPVLFRQRRVGLNGGIYWIYKFRSMRTDAETPGVAQWASVDDPRVTRVGFYIRKYRLDELPQLWNVFKGDMSLVGPRPERPEFVDQLADTLPYYRVRECVKPGITGWAQLGYPYGASEEDANGKLQHDLYYVKNRSFFLDLLILMNTVEVVLFRKGGR</sequence>
<keyword evidence="10" id="KW-1185">Reference proteome</keyword>
<evidence type="ECO:0000256" key="3">
    <source>
        <dbReference type="ARBA" id="ARBA00022679"/>
    </source>
</evidence>
<evidence type="ECO:0000256" key="4">
    <source>
        <dbReference type="ARBA" id="ARBA00022692"/>
    </source>
</evidence>
<dbReference type="Pfam" id="PF13727">
    <property type="entry name" value="CoA_binding_3"/>
    <property type="match status" value="1"/>
</dbReference>
<feature type="transmembrane region" description="Helical" evidence="7">
    <location>
        <begin position="279"/>
        <end position="305"/>
    </location>
</feature>
<feature type="domain" description="Bacterial sugar transferase" evidence="8">
    <location>
        <begin position="277"/>
        <end position="462"/>
    </location>
</feature>
<evidence type="ECO:0000259" key="8">
    <source>
        <dbReference type="Pfam" id="PF02397"/>
    </source>
</evidence>
<dbReference type="EMBL" id="AYKH01000012">
    <property type="protein sequence ID" value="ROO27692.1"/>
    <property type="molecule type" value="Genomic_DNA"/>
</dbReference>
<dbReference type="GO" id="GO:0016020">
    <property type="term" value="C:membrane"/>
    <property type="evidence" value="ECO:0007669"/>
    <property type="project" value="UniProtKB-SubCell"/>
</dbReference>
<evidence type="ECO:0000256" key="2">
    <source>
        <dbReference type="ARBA" id="ARBA00006464"/>
    </source>
</evidence>
<dbReference type="InterPro" id="IPR003362">
    <property type="entry name" value="Bact_transf"/>
</dbReference>
<keyword evidence="6 7" id="KW-0472">Membrane</keyword>
<feature type="transmembrane region" description="Helical" evidence="7">
    <location>
        <begin position="85"/>
        <end position="109"/>
    </location>
</feature>
<dbReference type="PANTHER" id="PTHR30576">
    <property type="entry name" value="COLANIC BIOSYNTHESIS UDP-GLUCOSE LIPID CARRIER TRANSFERASE"/>
    <property type="match status" value="1"/>
</dbReference>
<proteinExistence type="inferred from homology"/>
<dbReference type="InterPro" id="IPR017464">
    <property type="entry name" value="Sugar_tfrase_EpsB_2"/>
</dbReference>
<dbReference type="PANTHER" id="PTHR30576:SF0">
    <property type="entry name" value="UNDECAPRENYL-PHOSPHATE N-ACETYLGALACTOSAMINYL 1-PHOSPHATE TRANSFERASE-RELATED"/>
    <property type="match status" value="1"/>
</dbReference>
<name>A0A423PQ58_9GAMM</name>
<evidence type="ECO:0000256" key="1">
    <source>
        <dbReference type="ARBA" id="ARBA00004141"/>
    </source>
</evidence>
<keyword evidence="4 7" id="KW-0812">Transmembrane</keyword>
<protein>
    <submittedName>
        <fullName evidence="9">UDP-phosphate galactose phosphotransferase</fullName>
    </submittedName>
</protein>
<accession>A0A423PQ58</accession>
<dbReference type="AlphaFoldDB" id="A0A423PQ58"/>
<comment type="caution">
    <text evidence="9">The sequence shown here is derived from an EMBL/GenBank/DDBJ whole genome shotgun (WGS) entry which is preliminary data.</text>
</comment>
<evidence type="ECO:0000256" key="7">
    <source>
        <dbReference type="SAM" id="Phobius"/>
    </source>
</evidence>
<dbReference type="RefSeq" id="WP_185015589.1">
    <property type="nucleotide sequence ID" value="NZ_AYKH01000012.1"/>
</dbReference>
<dbReference type="GO" id="GO:0016780">
    <property type="term" value="F:phosphotransferase activity, for other substituted phosphate groups"/>
    <property type="evidence" value="ECO:0007669"/>
    <property type="project" value="TreeGrafter"/>
</dbReference>
<dbReference type="Pfam" id="PF02397">
    <property type="entry name" value="Bac_transf"/>
    <property type="match status" value="1"/>
</dbReference>
<dbReference type="NCBIfam" id="TIGR03025">
    <property type="entry name" value="EPS_sugtrans"/>
    <property type="match status" value="1"/>
</dbReference>
<keyword evidence="3 9" id="KW-0808">Transferase</keyword>
<evidence type="ECO:0000313" key="10">
    <source>
        <dbReference type="Proteomes" id="UP000283993"/>
    </source>
</evidence>
<feature type="transmembrane region" description="Helical" evidence="7">
    <location>
        <begin position="115"/>
        <end position="138"/>
    </location>
</feature>
<comment type="similarity">
    <text evidence="2">Belongs to the bacterial sugar transferase family.</text>
</comment>
<organism evidence="9 10">
    <name type="scientific">Salinisphaera orenii MK-B5</name>
    <dbReference type="NCBI Taxonomy" id="856730"/>
    <lineage>
        <taxon>Bacteria</taxon>
        <taxon>Pseudomonadati</taxon>
        <taxon>Pseudomonadota</taxon>
        <taxon>Gammaproteobacteria</taxon>
        <taxon>Salinisphaerales</taxon>
        <taxon>Salinisphaeraceae</taxon>
        <taxon>Salinisphaera</taxon>
    </lineage>
</organism>
<dbReference type="InterPro" id="IPR017475">
    <property type="entry name" value="EPS_sugar_tfrase"/>
</dbReference>
<evidence type="ECO:0000256" key="5">
    <source>
        <dbReference type="ARBA" id="ARBA00022989"/>
    </source>
</evidence>
<dbReference type="Proteomes" id="UP000283993">
    <property type="component" value="Unassembled WGS sequence"/>
</dbReference>
<keyword evidence="5 7" id="KW-1133">Transmembrane helix</keyword>
<comment type="subcellular location">
    <subcellularLocation>
        <location evidence="1">Membrane</location>
        <topology evidence="1">Multi-pass membrane protein</topology>
    </subcellularLocation>
</comment>
<dbReference type="Gene3D" id="3.40.50.720">
    <property type="entry name" value="NAD(P)-binding Rossmann-like Domain"/>
    <property type="match status" value="1"/>
</dbReference>
<reference evidence="9 10" key="1">
    <citation type="submission" date="2013-10" db="EMBL/GenBank/DDBJ databases">
        <title>Salinisphaera orenii MK-B5 Genome Sequencing.</title>
        <authorList>
            <person name="Lai Q."/>
            <person name="Li C."/>
            <person name="Shao Z."/>
        </authorList>
    </citation>
    <scope>NUCLEOTIDE SEQUENCE [LARGE SCALE GENOMIC DNA]</scope>
    <source>
        <strain evidence="9 10">MK-B5</strain>
    </source>
</reference>